<protein>
    <submittedName>
        <fullName evidence="3">Col_cuticle_N domain-containing protein</fullName>
    </submittedName>
</protein>
<feature type="chain" id="PRO_5028891543" evidence="1">
    <location>
        <begin position="23"/>
        <end position="71"/>
    </location>
</feature>
<dbReference type="WBParaSite" id="Pan_g19220.t1">
    <property type="protein sequence ID" value="Pan_g19220.t1"/>
    <property type="gene ID" value="Pan_g19220"/>
</dbReference>
<sequence length="71" mass="7696">MKAGLSILLVAVFATSWLSTFACIQTVILNLTKTEDVSTTEAATTLQTTMLSVINPMEDYLVTSNIRTVNV</sequence>
<keyword evidence="1" id="KW-0732">Signal</keyword>
<reference evidence="2" key="1">
    <citation type="journal article" date="2013" name="Genetics">
        <title>The draft genome and transcriptome of Panagrellus redivivus are shaped by the harsh demands of a free-living lifestyle.</title>
        <authorList>
            <person name="Srinivasan J."/>
            <person name="Dillman A.R."/>
            <person name="Macchietto M.G."/>
            <person name="Heikkinen L."/>
            <person name="Lakso M."/>
            <person name="Fracchia K.M."/>
            <person name="Antoshechkin I."/>
            <person name="Mortazavi A."/>
            <person name="Wong G."/>
            <person name="Sternberg P.W."/>
        </authorList>
    </citation>
    <scope>NUCLEOTIDE SEQUENCE [LARGE SCALE GENOMIC DNA]</scope>
    <source>
        <strain evidence="2">MT8872</strain>
    </source>
</reference>
<feature type="signal peptide" evidence="1">
    <location>
        <begin position="1"/>
        <end position="22"/>
    </location>
</feature>
<proteinExistence type="predicted"/>
<accession>A0A7E4VDL9</accession>
<reference evidence="3" key="2">
    <citation type="submission" date="2020-10" db="UniProtKB">
        <authorList>
            <consortium name="WormBaseParasite"/>
        </authorList>
    </citation>
    <scope>IDENTIFICATION</scope>
</reference>
<dbReference type="AlphaFoldDB" id="A0A7E4VDL9"/>
<dbReference type="Proteomes" id="UP000492821">
    <property type="component" value="Unassembled WGS sequence"/>
</dbReference>
<name>A0A7E4VDL9_PANRE</name>
<evidence type="ECO:0000313" key="3">
    <source>
        <dbReference type="WBParaSite" id="Pan_g19220.t1"/>
    </source>
</evidence>
<evidence type="ECO:0000256" key="1">
    <source>
        <dbReference type="SAM" id="SignalP"/>
    </source>
</evidence>
<organism evidence="2 3">
    <name type="scientific">Panagrellus redivivus</name>
    <name type="common">Microworm</name>
    <dbReference type="NCBI Taxonomy" id="6233"/>
    <lineage>
        <taxon>Eukaryota</taxon>
        <taxon>Metazoa</taxon>
        <taxon>Ecdysozoa</taxon>
        <taxon>Nematoda</taxon>
        <taxon>Chromadorea</taxon>
        <taxon>Rhabditida</taxon>
        <taxon>Tylenchina</taxon>
        <taxon>Panagrolaimomorpha</taxon>
        <taxon>Panagrolaimoidea</taxon>
        <taxon>Panagrolaimidae</taxon>
        <taxon>Panagrellus</taxon>
    </lineage>
</organism>
<dbReference type="PROSITE" id="PS51257">
    <property type="entry name" value="PROKAR_LIPOPROTEIN"/>
    <property type="match status" value="1"/>
</dbReference>
<keyword evidence="2" id="KW-1185">Reference proteome</keyword>
<evidence type="ECO:0000313" key="2">
    <source>
        <dbReference type="Proteomes" id="UP000492821"/>
    </source>
</evidence>